<dbReference type="InterPro" id="IPR037143">
    <property type="entry name" value="4-PPantetheinyl_Trfase_dom_sf"/>
</dbReference>
<dbReference type="AlphaFoldDB" id="A0A173MCW6"/>
<dbReference type="Pfam" id="PF01648">
    <property type="entry name" value="ACPS"/>
    <property type="match status" value="1"/>
</dbReference>
<comment type="similarity">
    <text evidence="1">Belongs to the P-Pant transferase superfamily. Gsp/Sfp/HetI/AcpT family.</text>
</comment>
<keyword evidence="2 5" id="KW-0808">Transferase</keyword>
<protein>
    <submittedName>
        <fullName evidence="5">4'-phosphopantetheinyl transferase</fullName>
    </submittedName>
</protein>
<dbReference type="InterPro" id="IPR050559">
    <property type="entry name" value="P-Pant_transferase_sf"/>
</dbReference>
<evidence type="ECO:0000313" key="6">
    <source>
        <dbReference type="Proteomes" id="UP000186917"/>
    </source>
</evidence>
<dbReference type="PANTHER" id="PTHR12215">
    <property type="entry name" value="PHOSPHOPANTETHEINE TRANSFERASE"/>
    <property type="match status" value="1"/>
</dbReference>
<feature type="domain" description="4'-phosphopantetheinyl transferase N-terminal" evidence="4">
    <location>
        <begin position="49"/>
        <end position="122"/>
    </location>
</feature>
<dbReference type="KEGG" id="fln:FLA_1305"/>
<dbReference type="Pfam" id="PF22624">
    <property type="entry name" value="AASDHPPT_N"/>
    <property type="match status" value="1"/>
</dbReference>
<dbReference type="GO" id="GO:0000287">
    <property type="term" value="F:magnesium ion binding"/>
    <property type="evidence" value="ECO:0007669"/>
    <property type="project" value="InterPro"/>
</dbReference>
<evidence type="ECO:0000259" key="3">
    <source>
        <dbReference type="Pfam" id="PF01648"/>
    </source>
</evidence>
<dbReference type="STRING" id="477680.SAMN05421788_105243"/>
<dbReference type="GO" id="GO:0005829">
    <property type="term" value="C:cytosol"/>
    <property type="evidence" value="ECO:0007669"/>
    <property type="project" value="TreeGrafter"/>
</dbReference>
<dbReference type="EMBL" id="FTOR01000005">
    <property type="protein sequence ID" value="SIT22113.1"/>
    <property type="molecule type" value="Genomic_DNA"/>
</dbReference>
<dbReference type="InterPro" id="IPR008278">
    <property type="entry name" value="4-PPantetheinyl_Trfase_dom"/>
</dbReference>
<dbReference type="Gene3D" id="3.90.470.20">
    <property type="entry name" value="4'-phosphopantetheinyl transferase domain"/>
    <property type="match status" value="2"/>
</dbReference>
<sequence>MGKSGADISILHWQGFRLHMPVRSLTGQAYVFRVNVSDSFVACDKFEYLLTDKEQARAARYRKLDDYQRFTVGRVALKLLLAKFANVPANKVVVQQQGAEKPFTELPVSFNVSHSGNWVVLAFSALPVGVDVEFINNHFSYRNMLPATFHPQEIAYIEQSSNSLEQFYRLWTAKEAWFKKEGAGVAGELWRENMLQNDSVTCFAVDGRHTAAIACTGKAGVAAALDFTIS</sequence>
<keyword evidence="6" id="KW-1185">Reference proteome</keyword>
<dbReference type="InterPro" id="IPR055066">
    <property type="entry name" value="AASDHPPT_N"/>
</dbReference>
<evidence type="ECO:0000256" key="1">
    <source>
        <dbReference type="ARBA" id="ARBA00010990"/>
    </source>
</evidence>
<dbReference type="SUPFAM" id="SSF56214">
    <property type="entry name" value="4'-phosphopantetheinyl transferase"/>
    <property type="match status" value="2"/>
</dbReference>
<reference evidence="6" key="1">
    <citation type="submission" date="2017-01" db="EMBL/GenBank/DDBJ databases">
        <authorList>
            <person name="Varghese N."/>
            <person name="Submissions S."/>
        </authorList>
    </citation>
    <scope>NUCLEOTIDE SEQUENCE [LARGE SCALE GENOMIC DNA]</scope>
    <source>
        <strain evidence="6">DSM 21054</strain>
    </source>
</reference>
<dbReference type="GO" id="GO:0008897">
    <property type="term" value="F:holo-[acyl-carrier-protein] synthase activity"/>
    <property type="evidence" value="ECO:0007669"/>
    <property type="project" value="InterPro"/>
</dbReference>
<organism evidence="5 6">
    <name type="scientific">Filimonas lacunae</name>
    <dbReference type="NCBI Taxonomy" id="477680"/>
    <lineage>
        <taxon>Bacteria</taxon>
        <taxon>Pseudomonadati</taxon>
        <taxon>Bacteroidota</taxon>
        <taxon>Chitinophagia</taxon>
        <taxon>Chitinophagales</taxon>
        <taxon>Chitinophagaceae</taxon>
        <taxon>Filimonas</taxon>
    </lineage>
</organism>
<dbReference type="GO" id="GO:0019878">
    <property type="term" value="P:lysine biosynthetic process via aminoadipic acid"/>
    <property type="evidence" value="ECO:0007669"/>
    <property type="project" value="TreeGrafter"/>
</dbReference>
<proteinExistence type="inferred from homology"/>
<evidence type="ECO:0000259" key="4">
    <source>
        <dbReference type="Pfam" id="PF22624"/>
    </source>
</evidence>
<dbReference type="Proteomes" id="UP000186917">
    <property type="component" value="Unassembled WGS sequence"/>
</dbReference>
<evidence type="ECO:0000256" key="2">
    <source>
        <dbReference type="ARBA" id="ARBA00022679"/>
    </source>
</evidence>
<feature type="domain" description="4'-phosphopantetheinyl transferase" evidence="3">
    <location>
        <begin position="127"/>
        <end position="187"/>
    </location>
</feature>
<accession>A0A173MCW6</accession>
<evidence type="ECO:0000313" key="5">
    <source>
        <dbReference type="EMBL" id="SIT22113.1"/>
    </source>
</evidence>
<gene>
    <name evidence="5" type="ORF">SAMN05421788_105243</name>
</gene>
<dbReference type="PANTHER" id="PTHR12215:SF10">
    <property type="entry name" value="L-AMINOADIPATE-SEMIALDEHYDE DEHYDROGENASE-PHOSPHOPANTETHEINYL TRANSFERASE"/>
    <property type="match status" value="1"/>
</dbReference>
<name>A0A173MCW6_9BACT</name>